<dbReference type="SUPFAM" id="SSF111369">
    <property type="entry name" value="HlyD-like secretion proteins"/>
    <property type="match status" value="1"/>
</dbReference>
<reference evidence="4 5" key="1">
    <citation type="submission" date="2020-02" db="EMBL/GenBank/DDBJ databases">
        <title>Ideonella bacterium strain TBM-1.</title>
        <authorList>
            <person name="Chen W.-M."/>
        </authorList>
    </citation>
    <scope>NUCLEOTIDE SEQUENCE [LARGE SCALE GENOMIC DNA]</scope>
    <source>
        <strain evidence="4 5">TBM-1</strain>
    </source>
</reference>
<keyword evidence="2" id="KW-0175">Coiled coil</keyword>
<dbReference type="EMBL" id="JAAGOH010000004">
    <property type="protein sequence ID" value="NDY90604.1"/>
    <property type="molecule type" value="Genomic_DNA"/>
</dbReference>
<gene>
    <name evidence="4" type="ORF">G3A44_05250</name>
</gene>
<dbReference type="NCBIfam" id="TIGR01730">
    <property type="entry name" value="RND_mfp"/>
    <property type="match status" value="1"/>
</dbReference>
<dbReference type="Pfam" id="PF25973">
    <property type="entry name" value="BSH_CzcB"/>
    <property type="match status" value="1"/>
</dbReference>
<proteinExistence type="inferred from homology"/>
<evidence type="ECO:0000256" key="1">
    <source>
        <dbReference type="ARBA" id="ARBA00009477"/>
    </source>
</evidence>
<dbReference type="InterPro" id="IPR006143">
    <property type="entry name" value="RND_pump_MFP"/>
</dbReference>
<evidence type="ECO:0000313" key="4">
    <source>
        <dbReference type="EMBL" id="NDY90604.1"/>
    </source>
</evidence>
<keyword evidence="5" id="KW-1185">Reference proteome</keyword>
<dbReference type="GO" id="GO:1990281">
    <property type="term" value="C:efflux pump complex"/>
    <property type="evidence" value="ECO:0007669"/>
    <property type="project" value="TreeGrafter"/>
</dbReference>
<dbReference type="PANTHER" id="PTHR30469">
    <property type="entry name" value="MULTIDRUG RESISTANCE PROTEIN MDTA"/>
    <property type="match status" value="1"/>
</dbReference>
<organism evidence="4 5">
    <name type="scientific">Ideonella livida</name>
    <dbReference type="NCBI Taxonomy" id="2707176"/>
    <lineage>
        <taxon>Bacteria</taxon>
        <taxon>Pseudomonadati</taxon>
        <taxon>Pseudomonadota</taxon>
        <taxon>Betaproteobacteria</taxon>
        <taxon>Burkholderiales</taxon>
        <taxon>Sphaerotilaceae</taxon>
        <taxon>Ideonella</taxon>
    </lineage>
</organism>
<sequence length="422" mass="44637">MHAIPPCGGRHRFTRAVAPVAFSTPHHHAPVLGAIGHDAWWIRCWAAAGLLAALAGCGAGGSEAAKAQVAASAVGPGLPVVELGPEDLITVQSGQAAEQGTLVSGSLQASRRADLRAETSGTVTEVLPDNGQPVAAGAVVVVLDDRVARSQLVAAEDALRTAQQAVDQARRLLERQRELHAQGMVSAQALEEVALRERSAQSELVAARAREAQARQQLASTRITAPFAGVVTERKVSVGDTVSPGRELLKVMDPASLRVEGLVSADQWPRLRPGQWALLQVQGQGAEPLRARLLRVDALAHPATRQVAVQLQFVDPEKAPRLAGLFVEGRLFTQEAGVLQLEASTLVRQGGQTEVWVVQGERLVRRTLTVGPRDDRTGAHAVLAGLQAGERVLRHPPEAASRWADRQVLRWRGGASAPGAGS</sequence>
<feature type="coiled-coil region" evidence="2">
    <location>
        <begin position="152"/>
        <end position="182"/>
    </location>
</feature>
<comment type="caution">
    <text evidence="4">The sequence shown here is derived from an EMBL/GenBank/DDBJ whole genome shotgun (WGS) entry which is preliminary data.</text>
</comment>
<dbReference type="GO" id="GO:0015562">
    <property type="term" value="F:efflux transmembrane transporter activity"/>
    <property type="evidence" value="ECO:0007669"/>
    <property type="project" value="TreeGrafter"/>
</dbReference>
<dbReference type="Proteomes" id="UP000484255">
    <property type="component" value="Unassembled WGS sequence"/>
</dbReference>
<dbReference type="RefSeq" id="WP_163456457.1">
    <property type="nucleotide sequence ID" value="NZ_JAAGOH010000004.1"/>
</dbReference>
<dbReference type="Gene3D" id="2.40.50.100">
    <property type="match status" value="1"/>
</dbReference>
<name>A0A7C9TIQ6_9BURK</name>
<dbReference type="Gene3D" id="1.10.287.470">
    <property type="entry name" value="Helix hairpin bin"/>
    <property type="match status" value="1"/>
</dbReference>
<evidence type="ECO:0000259" key="3">
    <source>
        <dbReference type="Pfam" id="PF25973"/>
    </source>
</evidence>
<dbReference type="Gene3D" id="2.40.30.170">
    <property type="match status" value="1"/>
</dbReference>
<dbReference type="PANTHER" id="PTHR30469:SF15">
    <property type="entry name" value="HLYD FAMILY OF SECRETION PROTEINS"/>
    <property type="match status" value="1"/>
</dbReference>
<dbReference type="InterPro" id="IPR058647">
    <property type="entry name" value="BSH_CzcB-like"/>
</dbReference>
<dbReference type="Gene3D" id="2.40.420.20">
    <property type="match status" value="1"/>
</dbReference>
<feature type="domain" description="CzcB-like barrel-sandwich hybrid" evidence="3">
    <location>
        <begin position="113"/>
        <end position="253"/>
    </location>
</feature>
<accession>A0A7C9TIQ6</accession>
<comment type="similarity">
    <text evidence="1">Belongs to the membrane fusion protein (MFP) (TC 8.A.1) family.</text>
</comment>
<evidence type="ECO:0000313" key="5">
    <source>
        <dbReference type="Proteomes" id="UP000484255"/>
    </source>
</evidence>
<dbReference type="AlphaFoldDB" id="A0A7C9TIQ6"/>
<protein>
    <submittedName>
        <fullName evidence="4">Efflux RND transporter periplasmic adaptor subunit</fullName>
    </submittedName>
</protein>
<evidence type="ECO:0000256" key="2">
    <source>
        <dbReference type="SAM" id="Coils"/>
    </source>
</evidence>